<dbReference type="Proteomes" id="UP000193978">
    <property type="component" value="Chromosome"/>
</dbReference>
<organism evidence="1 2">
    <name type="scientific">Methylocystis bryophila</name>
    <dbReference type="NCBI Taxonomy" id="655015"/>
    <lineage>
        <taxon>Bacteria</taxon>
        <taxon>Pseudomonadati</taxon>
        <taxon>Pseudomonadota</taxon>
        <taxon>Alphaproteobacteria</taxon>
        <taxon>Hyphomicrobiales</taxon>
        <taxon>Methylocystaceae</taxon>
        <taxon>Methylocystis</taxon>
    </lineage>
</organism>
<keyword evidence="2" id="KW-1185">Reference proteome</keyword>
<protein>
    <submittedName>
        <fullName evidence="1">Uncharacterized protein</fullName>
    </submittedName>
</protein>
<gene>
    <name evidence="1" type="ORF">B1812_17695</name>
</gene>
<sequence length="91" mass="10182">MRRGEDDSTYILGINTRHAAYTTHLENGLQRTISYFSDLPKSTLQTAIEFYYGHRDAAESDLTIQAANHLESLGFRASCSVALAEPYPQDV</sequence>
<proteinExistence type="predicted"/>
<dbReference type="EMBL" id="CP019948">
    <property type="protein sequence ID" value="ARN82619.1"/>
    <property type="molecule type" value="Genomic_DNA"/>
</dbReference>
<dbReference type="AlphaFoldDB" id="A0A1W6MYK9"/>
<reference evidence="1 2" key="1">
    <citation type="submission" date="2017-02" db="EMBL/GenBank/DDBJ databases">
        <authorList>
            <person name="Peterson S.W."/>
        </authorList>
    </citation>
    <scope>NUCLEOTIDE SEQUENCE [LARGE SCALE GENOMIC DNA]</scope>
    <source>
        <strain evidence="1 2">S285</strain>
    </source>
</reference>
<dbReference type="STRING" id="655015.B1812_17695"/>
<evidence type="ECO:0000313" key="2">
    <source>
        <dbReference type="Proteomes" id="UP000193978"/>
    </source>
</evidence>
<dbReference type="KEGG" id="mbry:B1812_17695"/>
<name>A0A1W6MYK9_9HYPH</name>
<evidence type="ECO:0000313" key="1">
    <source>
        <dbReference type="EMBL" id="ARN82619.1"/>
    </source>
</evidence>
<accession>A0A1W6MYK9</accession>